<proteinExistence type="predicted"/>
<feature type="transmembrane region" description="Helical" evidence="1">
    <location>
        <begin position="63"/>
        <end position="86"/>
    </location>
</feature>
<evidence type="ECO:0000256" key="1">
    <source>
        <dbReference type="SAM" id="Phobius"/>
    </source>
</evidence>
<reference evidence="3" key="2">
    <citation type="submission" date="2015-01" db="EMBL/GenBank/DDBJ databases">
        <title>Evolutionary Origins and Diversification of the Mycorrhizal Mutualists.</title>
        <authorList>
            <consortium name="DOE Joint Genome Institute"/>
            <consortium name="Mycorrhizal Genomics Consortium"/>
            <person name="Kohler A."/>
            <person name="Kuo A."/>
            <person name="Nagy L.G."/>
            <person name="Floudas D."/>
            <person name="Copeland A."/>
            <person name="Barry K.W."/>
            <person name="Cichocki N."/>
            <person name="Veneault-Fourrey C."/>
            <person name="LaButti K."/>
            <person name="Lindquist E.A."/>
            <person name="Lipzen A."/>
            <person name="Lundell T."/>
            <person name="Morin E."/>
            <person name="Murat C."/>
            <person name="Riley R."/>
            <person name="Ohm R."/>
            <person name="Sun H."/>
            <person name="Tunlid A."/>
            <person name="Henrissat B."/>
            <person name="Grigoriev I.V."/>
            <person name="Hibbett D.S."/>
            <person name="Martin F."/>
        </authorList>
    </citation>
    <scope>NUCLEOTIDE SEQUENCE [LARGE SCALE GENOMIC DNA]</scope>
    <source>
        <strain evidence="3">Foug A</strain>
    </source>
</reference>
<protein>
    <submittedName>
        <fullName evidence="2">Uncharacterized protein</fullName>
    </submittedName>
</protein>
<evidence type="ECO:0000313" key="2">
    <source>
        <dbReference type="EMBL" id="KIM58017.1"/>
    </source>
</evidence>
<keyword evidence="1" id="KW-0472">Membrane</keyword>
<name>A0A0C3A005_9AGAM</name>
<dbReference type="AlphaFoldDB" id="A0A0C3A005"/>
<reference evidence="2 3" key="1">
    <citation type="submission" date="2014-04" db="EMBL/GenBank/DDBJ databases">
        <authorList>
            <consortium name="DOE Joint Genome Institute"/>
            <person name="Kuo A."/>
            <person name="Kohler A."/>
            <person name="Nagy L.G."/>
            <person name="Floudas D."/>
            <person name="Copeland A."/>
            <person name="Barry K.W."/>
            <person name="Cichocki N."/>
            <person name="Veneault-Fourrey C."/>
            <person name="LaButti K."/>
            <person name="Lindquist E.A."/>
            <person name="Lipzen A."/>
            <person name="Lundell T."/>
            <person name="Morin E."/>
            <person name="Murat C."/>
            <person name="Sun H."/>
            <person name="Tunlid A."/>
            <person name="Henrissat B."/>
            <person name="Grigoriev I.V."/>
            <person name="Hibbett D.S."/>
            <person name="Martin F."/>
            <person name="Nordberg H.P."/>
            <person name="Cantor M.N."/>
            <person name="Hua S.X."/>
        </authorList>
    </citation>
    <scope>NUCLEOTIDE SEQUENCE [LARGE SCALE GENOMIC DNA]</scope>
    <source>
        <strain evidence="2 3">Foug A</strain>
    </source>
</reference>
<organism evidence="2 3">
    <name type="scientific">Scleroderma citrinum Foug A</name>
    <dbReference type="NCBI Taxonomy" id="1036808"/>
    <lineage>
        <taxon>Eukaryota</taxon>
        <taxon>Fungi</taxon>
        <taxon>Dikarya</taxon>
        <taxon>Basidiomycota</taxon>
        <taxon>Agaricomycotina</taxon>
        <taxon>Agaricomycetes</taxon>
        <taxon>Agaricomycetidae</taxon>
        <taxon>Boletales</taxon>
        <taxon>Sclerodermatineae</taxon>
        <taxon>Sclerodermataceae</taxon>
        <taxon>Scleroderma</taxon>
    </lineage>
</organism>
<evidence type="ECO:0000313" key="3">
    <source>
        <dbReference type="Proteomes" id="UP000053989"/>
    </source>
</evidence>
<dbReference type="EMBL" id="KN822092">
    <property type="protein sequence ID" value="KIM58017.1"/>
    <property type="molecule type" value="Genomic_DNA"/>
</dbReference>
<keyword evidence="1" id="KW-1133">Transmembrane helix</keyword>
<dbReference type="Proteomes" id="UP000053989">
    <property type="component" value="Unassembled WGS sequence"/>
</dbReference>
<dbReference type="HOGENOM" id="CLU_1856490_0_0_1"/>
<sequence>MRLHLSPQTHVRNTCTGMEAHNKYIHNLRLITYITIRIRIHLSTCSPSIFSIRHRQYQDTYKLHAYALALMVVVSLCGCANNLWLIARFGIQLMSRVVPMSSMTLGHAHVNVDAVVGVGLASARIPSQPILGVAVTLT</sequence>
<accession>A0A0C3A005</accession>
<dbReference type="InParanoid" id="A0A0C3A005"/>
<keyword evidence="1" id="KW-0812">Transmembrane</keyword>
<keyword evidence="3" id="KW-1185">Reference proteome</keyword>
<gene>
    <name evidence="2" type="ORF">SCLCIDRAFT_1103426</name>
</gene>